<accession>F2E766</accession>
<protein>
    <submittedName>
        <fullName evidence="2">Predicted protein</fullName>
    </submittedName>
</protein>
<name>F2E766_HORVV</name>
<evidence type="ECO:0000313" key="2">
    <source>
        <dbReference type="EMBL" id="BAK03188.1"/>
    </source>
</evidence>
<reference evidence="2" key="1">
    <citation type="journal article" date="2011" name="Plant Physiol.">
        <title>Comprehensive sequence analysis of 24,783 barley full-length cDNAs derived from 12 clone libraries.</title>
        <authorList>
            <person name="Matsumoto T."/>
            <person name="Tanaka T."/>
            <person name="Sakai H."/>
            <person name="Amano N."/>
            <person name="Kanamori H."/>
            <person name="Kurita K."/>
            <person name="Kikuta A."/>
            <person name="Kamiya K."/>
            <person name="Yamamoto M."/>
            <person name="Ikawa H."/>
            <person name="Fujii N."/>
            <person name="Hori K."/>
            <person name="Itoh T."/>
            <person name="Sato K."/>
        </authorList>
    </citation>
    <scope>NUCLEOTIDE SEQUENCE</scope>
    <source>
        <tissue evidence="2">Shoot and root</tissue>
    </source>
</reference>
<evidence type="ECO:0000256" key="1">
    <source>
        <dbReference type="SAM" id="MobiDB-lite"/>
    </source>
</evidence>
<sequence length="158" mass="17422">MFLLGSTAVVHLAPPTAQTPRPHDPRKLQCPLKQGAAAREQQHPPMEVAMQEHPSQAIHGDSSPLKPFAAAKTQAPSQPRRDDVPCSAMSHMQTFSRGQPRPSQPSSPPIGAPSLGEWVPCLRMWRTPRFPAGARPRQPLAPDLLNEHLCRVFLLLCW</sequence>
<dbReference type="AlphaFoldDB" id="F2E766"/>
<dbReference type="EMBL" id="AK371990">
    <property type="protein sequence ID" value="BAK03188.1"/>
    <property type="molecule type" value="mRNA"/>
</dbReference>
<proteinExistence type="evidence at transcript level"/>
<organism evidence="2">
    <name type="scientific">Hordeum vulgare subsp. vulgare</name>
    <name type="common">Domesticated barley</name>
    <dbReference type="NCBI Taxonomy" id="112509"/>
    <lineage>
        <taxon>Eukaryota</taxon>
        <taxon>Viridiplantae</taxon>
        <taxon>Streptophyta</taxon>
        <taxon>Embryophyta</taxon>
        <taxon>Tracheophyta</taxon>
        <taxon>Spermatophyta</taxon>
        <taxon>Magnoliopsida</taxon>
        <taxon>Liliopsida</taxon>
        <taxon>Poales</taxon>
        <taxon>Poaceae</taxon>
        <taxon>BOP clade</taxon>
        <taxon>Pooideae</taxon>
        <taxon>Triticodae</taxon>
        <taxon>Triticeae</taxon>
        <taxon>Hordeinae</taxon>
        <taxon>Hordeum</taxon>
    </lineage>
</organism>
<feature type="region of interest" description="Disordered" evidence="1">
    <location>
        <begin position="13"/>
        <end position="114"/>
    </location>
</feature>
<feature type="compositionally biased region" description="Pro residues" evidence="1">
    <location>
        <begin position="102"/>
        <end position="111"/>
    </location>
</feature>